<protein>
    <recommendedName>
        <fullName evidence="3">RUN domain-containing protein</fullName>
    </recommendedName>
</protein>
<sequence length="2862" mass="333017">MATQRLRFSSPISPSKDDEEESNRSLPPQSSSSASIGVASMGRRVVQQPLSPLTTTPITFGRGGGGSLSGRHAYPTIRDGVVVDTTHFTSATPNNNSGGNSSTLQASSSTTSTPSISMGAQSQPPTPRRSNLLTTSSNSIAHTNSKNSPNSEEEVIDQPHQRNINSEESKVLGQRDDISKLTLLDKIRLRALARSNHKRRQDQNEEDTSSDELPMDPVELSSNNTATTSEVNDTALFEKEFSLKTPSKPSYSSPTFLLMEEIIDSSLSFSTPVSYSRNIYPNSSKLSNSSSLNTTSTPSGSRRSNSTPPKCTSTLPMNSGREDSTKTTHNTSSIPEFSARSYSTSELTADNTALPPVKNLQSSPKSPPSTSTDTIFSFILPNKSFEAEDAISSSHHASKSLKIIEVGPEKHSQSSSTNSFILIDKQDMGKTIDSLRINAENIEEDLRVIRSQFAKFQDKLSEKVVTIHKSLDLFCGSSDFAIDSEKSKWKFKRKEDFLVLLETFTRNERLEDLYNLLKVYRAGLKQNVFDYTDIYLRNCVEKSAKTFEHKLKFLQDLESTETEVDSLLNDIYDNIENVIVEAEKRNSIDDHVKAVEKNETLYNNCLKNYSENFGKETSCKVNRIRALLDESHSLMEMLTIALSDLSRESFFEIEVFKRKIPSDQVRLVKATQYLINLMQHAYETKKSLKDAIFKKDVEQVRHYVLKITKELPSPGIENIFLRSSLRRARIFLEQNSDSVSELDAELDDKEKRKREVIERIKNIIEKSDNFSADKQNKFTQLLLQSGIRDATVLKELRLAWEEKKKKLNENRIVKMLEKYIEEEQIQNIEVLLESNDCSEPITEELRLLKRKAKILISRKKRQAEGALDEHFPEAYDTMLDGDAKTTVTEISTEKSAHNFCNRLMRILETKNLTYFDLLEQEFTRYVDDSEVLPWWDKVCTLKEQHERATHQLNIMILSGNNDYKHFMDTLSKAREFLSRDQYDNFLRRWKNHRVELFESEIRIALQEDNEQEMLRLYVYFQANKGTIFGRNDTISDMVNLLHKRAGRIAECRQELQEAIERREPNEIERAIIKARRYKSLRDETSKAEIMLDSLIGQESKHLYLLERAMKSKNPLLLRRCLEEVHNFQHSSDKLHTLYHQADLLLKELENEYQLVEDLELCIQSKDLEKILDLRDKCKNLRHISAEQVLKDCDTFIKQSRESVQLVRSCITGTFCTKQEFEDYMKQHIISMQDKTLLRKEWINISSTKILHDMIYGIQSCDIRGLRTVIDNTNDFLLSIGNDVHFESVDTLRIKLKQAQELVIRIEKLKNEMSTEIINDQTMETVSKALQEASGIACLKDECTMVQKRVQLFMMVKKILQEDPRPVLKDVEHVMQQALSLKILDAETLKSLFLLRERLSEKEYLKQELETALRNKDSISLRYCLERGKYLLPDSMEKYRNQIDQVLAQQENAKAELWAITKRFVELKVFDENEYLKFRDILPEQEINAQKEMVLKICQQDHEQAKLTHTIENQIREQIRENEKKLHLQSKDCESLKQQAIDIEATRDHIDQIKVENENILTEQKERIRIAQHQLAQQEDEIRANKQYIEEILTLINQKKIDFENTQQQMMLLQHEHNSLQVKLHNLTQQIQNERTDIANLQEGLEAKEQEIVLLNNTKQPLLKSLEQLQEKCTTLNEDLEKLRLQQETLINEELNARKKLESIKTTFDLQLMNEKEQIENTERDIETLKSEISKFEKEKADKNLERQVLDLDLKNCQESISSIQNSIENQRQKIKDLKDIAQMRDAECVELAALAQQEQLVLDEKQFRLQEYTKQRVKLEELRQLEEKKLSEEINACEQLHQEILHLEKIRNDKEEQARNMQQEKYNLEQAMRNKLEDKLEEENTQIKLLEEECKKKEEERLLMAKLLQEEVQRVQNQKQTNEITLRDLINEASGLEFDIENATAKVNELQKLLALKEREASTLEERHVEHVKRIASLQKLIEQEEEEFKREQNSIAIQKESNQTVLKNLKKQLQDEENNLYELTDLIQKKTQENNKLKEDITLLNQQHLDLESILKDQSIILQELQKLNDLKLELEQKEAEKNQALEQIELISQQKKQLESMKMTVMEDMNQCQEQLEENLMKVKELEELIKKTQLQRESQAEELSKREAEILLELQRQLKEQEEKLKSQEMEEQMKLKDEEERISQIHELVKLKVKEREQLEFELAQAIDQMKQLEEQQKRDNAEKQTRLNTLFHTHRLLEEQHDSETTSIKNLELSLHKKQQERHDLEELLQKEECIAHEESIKLKEAEQKKIVQQEKLKELQQEHATITALVKKEETILRVEKENVKRLQNDIQNLQRKRSQLEEKLKNSMSKVSESAVDDAHMDQASSPLGMDSTIINISPLNDTIAMSTMNKADKMVDEFSVDSLPSSTEERRDTTKTTPVEDKTALTEKKKAILPSKANKKPTPASIDLIDYLLTELHKKGSKGEFPQDDKKHYILPLNDDLLIALVQQYACILCDKCIIGKGDLSRFYHVVFPKFLESLSFQIKAEQNDIEAQQRSKKLFAKLRHVKKTFAELEHVKSLESAKEYTTLSLLFIFYSYIYGVFTKEFWDYYCSALDFLKEHHDSSSILVSNADSREDLNFLVKKQSKFKCILADFETVVDHQKEVVELLLMDNHNSHQCLNIPPVERLKGVLYEIRRRELSSSDNKDNEQSESISEILRIKFTAGLLFTSEVGFRQFKFFGRYFFWDHLKFYLEKVAPKQSSSTATTTLIQELYQNTNERMSTLVSKEPNDLKFALFVCMAINKKKLEEIFRALFVHPQIGEYFSEDAIIRSDKVKEVLWILAQIDAFTSLPEIDISQVNNLHFDYEKGSWICGV</sequence>
<keyword evidence="5" id="KW-1185">Reference proteome</keyword>
<dbReference type="RefSeq" id="XP_044557626.1">
    <property type="nucleotide sequence ID" value="XM_044712652.1"/>
</dbReference>
<reference evidence="4 5" key="1">
    <citation type="journal article" date="2019" name="Sci. Rep.">
        <title>Nanopore sequencing improves the draft genome of the human pathogenic amoeba Naegleria fowleri.</title>
        <authorList>
            <person name="Liechti N."/>
            <person name="Schurch N."/>
            <person name="Bruggmann R."/>
            <person name="Wittwer M."/>
        </authorList>
    </citation>
    <scope>NUCLEOTIDE SEQUENCE [LARGE SCALE GENOMIC DNA]</scope>
    <source>
        <strain evidence="4 5">ATCC 30894</strain>
    </source>
</reference>
<dbReference type="VEuPathDB" id="AmoebaDB:NfTy_010630"/>
<feature type="domain" description="RUN" evidence="3">
    <location>
        <begin position="2692"/>
        <end position="2844"/>
    </location>
</feature>
<keyword evidence="1" id="KW-0175">Coiled coil</keyword>
<evidence type="ECO:0000313" key="4">
    <source>
        <dbReference type="EMBL" id="KAF0972912.1"/>
    </source>
</evidence>
<dbReference type="VEuPathDB" id="AmoebaDB:FDP41_008764"/>
<dbReference type="InterPro" id="IPR004012">
    <property type="entry name" value="Run_dom"/>
</dbReference>
<dbReference type="EMBL" id="VFQX01000064">
    <property type="protein sequence ID" value="KAF0972912.1"/>
    <property type="molecule type" value="Genomic_DNA"/>
</dbReference>
<comment type="caution">
    <text evidence="4">The sequence shown here is derived from an EMBL/GenBank/DDBJ whole genome shotgun (WGS) entry which is preliminary data.</text>
</comment>
<dbReference type="SUPFAM" id="SSF140741">
    <property type="entry name" value="RUN domain-like"/>
    <property type="match status" value="1"/>
</dbReference>
<dbReference type="OrthoDB" id="10255522at2759"/>
<gene>
    <name evidence="4" type="ORF">FDP41_008764</name>
</gene>
<name>A0A6A5BDJ7_NAEFO</name>
<feature type="coiled-coil region" evidence="1">
    <location>
        <begin position="732"/>
        <end position="766"/>
    </location>
</feature>
<evidence type="ECO:0000259" key="3">
    <source>
        <dbReference type="PROSITE" id="PS50826"/>
    </source>
</evidence>
<evidence type="ECO:0000256" key="1">
    <source>
        <dbReference type="SAM" id="Coils"/>
    </source>
</evidence>
<dbReference type="PROSITE" id="PS50826">
    <property type="entry name" value="RUN"/>
    <property type="match status" value="1"/>
</dbReference>
<dbReference type="VEuPathDB" id="AmoebaDB:NF0095500"/>
<feature type="compositionally biased region" description="Polar residues" evidence="2">
    <location>
        <begin position="327"/>
        <end position="351"/>
    </location>
</feature>
<feature type="compositionally biased region" description="Polar residues" evidence="2">
    <location>
        <begin position="220"/>
        <end position="229"/>
    </location>
</feature>
<dbReference type="GeneID" id="68115982"/>
<feature type="coiled-coil region" evidence="1">
    <location>
        <begin position="1288"/>
        <end position="1315"/>
    </location>
</feature>
<accession>A0A6A5BDJ7</accession>
<evidence type="ECO:0000256" key="2">
    <source>
        <dbReference type="SAM" id="MobiDB-lite"/>
    </source>
</evidence>
<feature type="compositionally biased region" description="Basic and acidic residues" evidence="2">
    <location>
        <begin position="157"/>
        <end position="172"/>
    </location>
</feature>
<organism evidence="4 5">
    <name type="scientific">Naegleria fowleri</name>
    <name type="common">Brain eating amoeba</name>
    <dbReference type="NCBI Taxonomy" id="5763"/>
    <lineage>
        <taxon>Eukaryota</taxon>
        <taxon>Discoba</taxon>
        <taxon>Heterolobosea</taxon>
        <taxon>Tetramitia</taxon>
        <taxon>Eutetramitia</taxon>
        <taxon>Vahlkampfiidae</taxon>
        <taxon>Naegleria</taxon>
    </lineage>
</organism>
<dbReference type="InterPro" id="IPR037213">
    <property type="entry name" value="Run_dom_sf"/>
</dbReference>
<feature type="region of interest" description="Disordered" evidence="2">
    <location>
        <begin position="195"/>
        <end position="229"/>
    </location>
</feature>
<dbReference type="Pfam" id="PF02759">
    <property type="entry name" value="RUN"/>
    <property type="match status" value="1"/>
</dbReference>
<feature type="compositionally biased region" description="Polar residues" evidence="2">
    <location>
        <begin position="120"/>
        <end position="150"/>
    </location>
</feature>
<feature type="region of interest" description="Disordered" evidence="2">
    <location>
        <begin position="281"/>
        <end position="371"/>
    </location>
</feature>
<feature type="compositionally biased region" description="Polar residues" evidence="2">
    <location>
        <begin position="302"/>
        <end position="317"/>
    </location>
</feature>
<feature type="coiled-coil region" evidence="1">
    <location>
        <begin position="425"/>
        <end position="459"/>
    </location>
</feature>
<feature type="region of interest" description="Disordered" evidence="2">
    <location>
        <begin position="1"/>
        <end position="73"/>
    </location>
</feature>
<evidence type="ECO:0000313" key="5">
    <source>
        <dbReference type="Proteomes" id="UP000444721"/>
    </source>
</evidence>
<feature type="coiled-coil region" evidence="1">
    <location>
        <begin position="1518"/>
        <end position="2357"/>
    </location>
</feature>
<feature type="compositionally biased region" description="Acidic residues" evidence="2">
    <location>
        <begin position="204"/>
        <end position="214"/>
    </location>
</feature>
<proteinExistence type="predicted"/>
<feature type="compositionally biased region" description="Low complexity" evidence="2">
    <location>
        <begin position="24"/>
        <end position="40"/>
    </location>
</feature>
<feature type="compositionally biased region" description="Low complexity" evidence="2">
    <location>
        <begin position="94"/>
        <end position="119"/>
    </location>
</feature>
<feature type="region of interest" description="Disordered" evidence="2">
    <location>
        <begin position="87"/>
        <end position="172"/>
    </location>
</feature>
<dbReference type="Proteomes" id="UP000444721">
    <property type="component" value="Unassembled WGS sequence"/>
</dbReference>
<feature type="compositionally biased region" description="Low complexity" evidence="2">
    <location>
        <begin position="281"/>
        <end position="301"/>
    </location>
</feature>
<feature type="compositionally biased region" description="Polar residues" evidence="2">
    <location>
        <begin position="1"/>
        <end position="13"/>
    </location>
</feature>
<feature type="compositionally biased region" description="Polar residues" evidence="2">
    <location>
        <begin position="48"/>
        <end position="58"/>
    </location>
</feature>
<feature type="compositionally biased region" description="Low complexity" evidence="2">
    <location>
        <begin position="362"/>
        <end position="371"/>
    </location>
</feature>